<dbReference type="InterPro" id="IPR002589">
    <property type="entry name" value="Macro_dom"/>
</dbReference>
<name>A0A9W6CG22_9FIRM</name>
<dbReference type="SMART" id="SM00506">
    <property type="entry name" value="A1pp"/>
    <property type="match status" value="1"/>
</dbReference>
<protein>
    <recommendedName>
        <fullName evidence="8">O-acetyl-ADP-ribose deacetylase</fullName>
    </recommendedName>
</protein>
<dbReference type="CDD" id="cd02908">
    <property type="entry name" value="Macro_OAADPr_deacetylase"/>
    <property type="match status" value="1"/>
</dbReference>
<evidence type="ECO:0000313" key="4">
    <source>
        <dbReference type="EMBL" id="GLG05031.1"/>
    </source>
</evidence>
<feature type="domain" description="Macro" evidence="2">
    <location>
        <begin position="1"/>
        <end position="170"/>
    </location>
</feature>
<dbReference type="GO" id="GO:0016747">
    <property type="term" value="F:acyltransferase activity, transferring groups other than amino-acyl groups"/>
    <property type="evidence" value="ECO:0007669"/>
    <property type="project" value="InterPro"/>
</dbReference>
<keyword evidence="7" id="KW-1185">Reference proteome</keyword>
<dbReference type="PANTHER" id="PTHR11106">
    <property type="entry name" value="GANGLIOSIDE INDUCED DIFFERENTIATION ASSOCIATED PROTEIN 2-RELATED"/>
    <property type="match status" value="1"/>
</dbReference>
<reference evidence="5" key="3">
    <citation type="submission" date="2022-11" db="EMBL/GenBank/DDBJ databases">
        <title>Draft genome sequence of Sellimonas catena strain 18CBH55.</title>
        <authorList>
            <person name="Atsushi H."/>
            <person name="Moriya O."/>
            <person name="Mitsuo S."/>
        </authorList>
    </citation>
    <scope>NUCLEOTIDE SEQUENCE</scope>
    <source>
        <strain evidence="5">18CBH55</strain>
    </source>
</reference>
<dbReference type="SUPFAM" id="SSF52949">
    <property type="entry name" value="Macro domain-like"/>
    <property type="match status" value="1"/>
</dbReference>
<dbReference type="PANTHER" id="PTHR11106:SF27">
    <property type="entry name" value="MACRO DOMAIN-CONTAINING PROTEIN"/>
    <property type="match status" value="1"/>
</dbReference>
<dbReference type="GO" id="GO:0019213">
    <property type="term" value="F:deacetylase activity"/>
    <property type="evidence" value="ECO:0007669"/>
    <property type="project" value="TreeGrafter"/>
</dbReference>
<sequence length="344" mass="38213">MGTFRIIKGDITKCRADAIVNAANPSLLGGGGVDGAIHRAAGPELLEECRTLNGCRPGEAKITKGYRLPADYVIHTPGPVYRGGNCGEEQILASCYRNSLKLAACYERNTVAFPSISTGIYGYPVSLAAKTAVREILTFLHTQSTVREVVMVCFDEETKKAYEEAYQEIGQTEFMIRKAGEADLADIQKLMETTVAYMENPDWFYEDGKEFLETCVKEEENAGFAVIARTKQEGIPAGCFLVEIPGDVPYNLGNDLGFSKEQLLLSAHMDTAAVAPLYRGHHLQDRMMEVCEEEMKKRGMRYLLATVHPDNPYSLSNVQKRGYGIRATKEKYGRSLRHILCKEI</sequence>
<reference evidence="4" key="2">
    <citation type="submission" date="2022-11" db="EMBL/GenBank/DDBJ databases">
        <title>Draft genome sequence of Sellimonas catena strain 12EGH17.</title>
        <authorList>
            <person name="Hisatomi A."/>
            <person name="Ohkuma M."/>
            <person name="Sakamoto M."/>
        </authorList>
    </citation>
    <scope>NUCLEOTIDE SEQUENCE</scope>
    <source>
        <strain evidence="4">12EGH17</strain>
    </source>
</reference>
<dbReference type="InterPro" id="IPR000182">
    <property type="entry name" value="GNAT_dom"/>
</dbReference>
<dbReference type="PROSITE" id="PS51186">
    <property type="entry name" value="GNAT"/>
    <property type="match status" value="1"/>
</dbReference>
<dbReference type="PROSITE" id="PS00758">
    <property type="entry name" value="ARGE_DAPE_CPG2_1"/>
    <property type="match status" value="1"/>
</dbReference>
<proteinExistence type="predicted"/>
<dbReference type="EMBL" id="BSBO01000022">
    <property type="protein sequence ID" value="GLG05031.1"/>
    <property type="molecule type" value="Genomic_DNA"/>
</dbReference>
<accession>A0A9W6CG22</accession>
<evidence type="ECO:0008006" key="8">
    <source>
        <dbReference type="Google" id="ProtNLM"/>
    </source>
</evidence>
<evidence type="ECO:0000313" key="5">
    <source>
        <dbReference type="EMBL" id="GLG90629.1"/>
    </source>
</evidence>
<dbReference type="InterPro" id="IPR001261">
    <property type="entry name" value="ArgE/DapE_CS"/>
</dbReference>
<evidence type="ECO:0000259" key="3">
    <source>
        <dbReference type="PROSITE" id="PS51186"/>
    </source>
</evidence>
<dbReference type="Proteomes" id="UP001145145">
    <property type="component" value="Unassembled WGS sequence"/>
</dbReference>
<dbReference type="Gene3D" id="3.40.630.30">
    <property type="match status" value="1"/>
</dbReference>
<comment type="caution">
    <text evidence="5">The sequence shown here is derived from an EMBL/GenBank/DDBJ whole genome shotgun (WGS) entry which is preliminary data.</text>
</comment>
<dbReference type="InterPro" id="IPR016181">
    <property type="entry name" value="Acyl_CoA_acyltransferase"/>
</dbReference>
<dbReference type="SUPFAM" id="SSF55729">
    <property type="entry name" value="Acyl-CoA N-acyltransferases (Nat)"/>
    <property type="match status" value="1"/>
</dbReference>
<dbReference type="Proteomes" id="UP001145094">
    <property type="component" value="Unassembled WGS sequence"/>
</dbReference>
<dbReference type="Gene3D" id="3.40.220.10">
    <property type="entry name" value="Leucine Aminopeptidase, subunit E, domain 1"/>
    <property type="match status" value="1"/>
</dbReference>
<reference evidence="5 7" key="5">
    <citation type="journal article" date="2023" name="Int. J. Syst. Evol. Microbiol.">
        <title>Sellimonas catena sp. nov., isolated from human faeces.</title>
        <authorList>
            <person name="Hisatomi A."/>
            <person name="Ohkuma M."/>
            <person name="Sakamoto M."/>
        </authorList>
    </citation>
    <scope>NUCLEOTIDE SEQUENCE</scope>
    <source>
        <strain evidence="4 7">12EGH17</strain>
        <strain evidence="5">18CBH55</strain>
    </source>
</reference>
<evidence type="ECO:0000313" key="7">
    <source>
        <dbReference type="Proteomes" id="UP001145145"/>
    </source>
</evidence>
<dbReference type="InterPro" id="IPR043472">
    <property type="entry name" value="Macro_dom-like"/>
</dbReference>
<dbReference type="AlphaFoldDB" id="A0A9W6CG22"/>
<evidence type="ECO:0000259" key="2">
    <source>
        <dbReference type="PROSITE" id="PS51154"/>
    </source>
</evidence>
<dbReference type="PROSITE" id="PS51154">
    <property type="entry name" value="MACRO"/>
    <property type="match status" value="1"/>
</dbReference>
<evidence type="ECO:0000313" key="6">
    <source>
        <dbReference type="Proteomes" id="UP001145094"/>
    </source>
</evidence>
<dbReference type="NCBIfam" id="NF001664">
    <property type="entry name" value="PRK00431.1-6"/>
    <property type="match status" value="1"/>
</dbReference>
<keyword evidence="1" id="KW-0378">Hydrolase</keyword>
<evidence type="ECO:0000256" key="1">
    <source>
        <dbReference type="ARBA" id="ARBA00022801"/>
    </source>
</evidence>
<feature type="domain" description="N-acetyltransferase" evidence="3">
    <location>
        <begin position="174"/>
        <end position="344"/>
    </location>
</feature>
<dbReference type="EMBL" id="BSCH01000012">
    <property type="protein sequence ID" value="GLG90629.1"/>
    <property type="molecule type" value="Genomic_DNA"/>
</dbReference>
<reference evidence="5" key="4">
    <citation type="submission" date="2022-11" db="EMBL/GenBank/DDBJ databases">
        <title>Draft genome sequence of Sellimonas catena strain 18CBH55.</title>
        <authorList>
            <person name="Hisatomi A."/>
            <person name="Ohkuma M."/>
            <person name="Sakamoto M."/>
        </authorList>
    </citation>
    <scope>NUCLEOTIDE SEQUENCE</scope>
    <source>
        <strain evidence="5">18CBH55</strain>
    </source>
</reference>
<gene>
    <name evidence="4" type="ORF">Selli1_22050</name>
    <name evidence="5" type="ORF">Selli2_20560</name>
</gene>
<dbReference type="Pfam" id="PF01661">
    <property type="entry name" value="Macro"/>
    <property type="match status" value="1"/>
</dbReference>
<organism evidence="5 6">
    <name type="scientific">Sellimonas catena</name>
    <dbReference type="NCBI Taxonomy" id="2994035"/>
    <lineage>
        <taxon>Bacteria</taxon>
        <taxon>Bacillati</taxon>
        <taxon>Bacillota</taxon>
        <taxon>Clostridia</taxon>
        <taxon>Lachnospirales</taxon>
        <taxon>Lachnospiraceae</taxon>
        <taxon>Sellimonas</taxon>
    </lineage>
</organism>
<dbReference type="Pfam" id="PF00583">
    <property type="entry name" value="Acetyltransf_1"/>
    <property type="match status" value="1"/>
</dbReference>
<reference evidence="4" key="1">
    <citation type="submission" date="2022-11" db="EMBL/GenBank/DDBJ databases">
        <title>Draft genome sequence of Sellimonas catena strain 12EGH17.</title>
        <authorList>
            <person name="Atsushi H."/>
            <person name="Moriya O."/>
            <person name="Mitsuo S."/>
        </authorList>
    </citation>
    <scope>NUCLEOTIDE SEQUENCE</scope>
    <source>
        <strain evidence="4">12EGH17</strain>
    </source>
</reference>